<proteinExistence type="predicted"/>
<evidence type="ECO:0000313" key="2">
    <source>
        <dbReference type="Proteomes" id="UP000053961"/>
    </source>
</evidence>
<organism evidence="1 2">
    <name type="scientific">Methanothrix harundinacea</name>
    <dbReference type="NCBI Taxonomy" id="301375"/>
    <lineage>
        <taxon>Archaea</taxon>
        <taxon>Methanobacteriati</taxon>
        <taxon>Methanobacteriota</taxon>
        <taxon>Stenosarchaea group</taxon>
        <taxon>Methanomicrobia</taxon>
        <taxon>Methanotrichales</taxon>
        <taxon>Methanotrichaceae</taxon>
        <taxon>Methanothrix</taxon>
    </lineage>
</organism>
<comment type="caution">
    <text evidence="1">The sequence shown here is derived from an EMBL/GenBank/DDBJ whole genome shotgun (WGS) entry which is preliminary data.</text>
</comment>
<evidence type="ECO:0000313" key="1">
    <source>
        <dbReference type="EMBL" id="KUK97019.1"/>
    </source>
</evidence>
<reference evidence="2" key="1">
    <citation type="journal article" date="2015" name="MBio">
        <title>Genome-Resolved Metagenomic Analysis Reveals Roles for Candidate Phyla and Other Microbial Community Members in Biogeochemical Transformations in Oil Reservoirs.</title>
        <authorList>
            <person name="Hu P."/>
            <person name="Tom L."/>
            <person name="Singh A."/>
            <person name="Thomas B.C."/>
            <person name="Baker B.J."/>
            <person name="Piceno Y.M."/>
            <person name="Andersen G.L."/>
            <person name="Banfield J.F."/>
        </authorList>
    </citation>
    <scope>NUCLEOTIDE SEQUENCE [LARGE SCALE GENOMIC DNA]</scope>
</reference>
<sequence>MVEEMLDIVRSISREFEVGTTRHEKVLGRHVGFLPAGRSEIAQLVEKFSENDLEGVLNQMVKDGVAKFEGYDVIIRDPAGRPKKESDR</sequence>
<protein>
    <submittedName>
        <fullName evidence="1">Uncharacterized protein</fullName>
    </submittedName>
</protein>
<dbReference type="PATRIC" id="fig|301375.6.peg.1497"/>
<dbReference type="EMBL" id="LGHB01000005">
    <property type="protein sequence ID" value="KUK97019.1"/>
    <property type="molecule type" value="Genomic_DNA"/>
</dbReference>
<name>A0A101IKR2_9EURY</name>
<dbReference type="AlphaFoldDB" id="A0A101IKR2"/>
<gene>
    <name evidence="1" type="ORF">XE07_0590</name>
</gene>
<dbReference type="Proteomes" id="UP000053961">
    <property type="component" value="Unassembled WGS sequence"/>
</dbReference>
<accession>A0A101IKR2</accession>